<keyword evidence="2" id="KW-0472">Membrane</keyword>
<keyword evidence="4" id="KW-1185">Reference proteome</keyword>
<feature type="compositionally biased region" description="Basic and acidic residues" evidence="1">
    <location>
        <begin position="143"/>
        <end position="161"/>
    </location>
</feature>
<evidence type="ECO:0000313" key="3">
    <source>
        <dbReference type="EMBL" id="CAB4045843.1"/>
    </source>
</evidence>
<dbReference type="InterPro" id="IPR013098">
    <property type="entry name" value="Ig_I-set"/>
</dbReference>
<organism evidence="3 4">
    <name type="scientific">Paramuricea clavata</name>
    <name type="common">Red gorgonian</name>
    <name type="synonym">Violescent sea-whip</name>
    <dbReference type="NCBI Taxonomy" id="317549"/>
    <lineage>
        <taxon>Eukaryota</taxon>
        <taxon>Metazoa</taxon>
        <taxon>Cnidaria</taxon>
        <taxon>Anthozoa</taxon>
        <taxon>Octocorallia</taxon>
        <taxon>Malacalcyonacea</taxon>
        <taxon>Plexauridae</taxon>
        <taxon>Paramuricea</taxon>
    </lineage>
</organism>
<protein>
    <submittedName>
        <fullName evidence="3">Receptor-type tyrosine- phosphatase F</fullName>
    </submittedName>
</protein>
<evidence type="ECO:0000256" key="1">
    <source>
        <dbReference type="SAM" id="MobiDB-lite"/>
    </source>
</evidence>
<evidence type="ECO:0000313" key="4">
    <source>
        <dbReference type="Proteomes" id="UP001152795"/>
    </source>
</evidence>
<sequence length="213" mass="24368">GPRVLTKISSGDIKAKEGDLVNLLCSAQGELPITFSWEKDQKPLESFMEKEKPHRSSLLVVTVKDRTSFGKYICHIEDRFQSTNHTILVQKQEDTGNDENNDGGDKYLVIGIIVLAILLVISFVIIAYFIYQIRRLKLSKANPENKSKDRNNSKDIYENPDKVKDDANYEQVENEESTYTALNRTGKDKNDDHFYAHLNEVHTDYVNQKETGI</sequence>
<keyword evidence="2" id="KW-1133">Transmembrane helix</keyword>
<reference evidence="3" key="1">
    <citation type="submission" date="2020-04" db="EMBL/GenBank/DDBJ databases">
        <authorList>
            <person name="Alioto T."/>
            <person name="Alioto T."/>
            <person name="Gomez Garrido J."/>
        </authorList>
    </citation>
    <scope>NUCLEOTIDE SEQUENCE</scope>
    <source>
        <strain evidence="3">A484AB</strain>
    </source>
</reference>
<keyword evidence="2" id="KW-0812">Transmembrane</keyword>
<dbReference type="Proteomes" id="UP001152795">
    <property type="component" value="Unassembled WGS sequence"/>
</dbReference>
<name>A0A7D9MEP2_PARCT</name>
<keyword evidence="3" id="KW-0675">Receptor</keyword>
<dbReference type="Pfam" id="PF07679">
    <property type="entry name" value="I-set"/>
    <property type="match status" value="1"/>
</dbReference>
<dbReference type="InterPro" id="IPR007110">
    <property type="entry name" value="Ig-like_dom"/>
</dbReference>
<dbReference type="InterPro" id="IPR036179">
    <property type="entry name" value="Ig-like_dom_sf"/>
</dbReference>
<evidence type="ECO:0000256" key="2">
    <source>
        <dbReference type="SAM" id="Phobius"/>
    </source>
</evidence>
<gene>
    <name evidence="3" type="ORF">PACLA_8A046536</name>
</gene>
<dbReference type="SUPFAM" id="SSF48726">
    <property type="entry name" value="Immunoglobulin"/>
    <property type="match status" value="1"/>
</dbReference>
<dbReference type="AlphaFoldDB" id="A0A7D9MEP2"/>
<dbReference type="EMBL" id="CACRXK020042438">
    <property type="protein sequence ID" value="CAB4045843.1"/>
    <property type="molecule type" value="Genomic_DNA"/>
</dbReference>
<feature type="region of interest" description="Disordered" evidence="1">
    <location>
        <begin position="142"/>
        <end position="161"/>
    </location>
</feature>
<dbReference type="Gene3D" id="2.60.40.10">
    <property type="entry name" value="Immunoglobulins"/>
    <property type="match status" value="1"/>
</dbReference>
<dbReference type="InterPro" id="IPR013783">
    <property type="entry name" value="Ig-like_fold"/>
</dbReference>
<proteinExistence type="predicted"/>
<dbReference type="PROSITE" id="PS50835">
    <property type="entry name" value="IG_LIKE"/>
    <property type="match status" value="1"/>
</dbReference>
<dbReference type="CDD" id="cd00096">
    <property type="entry name" value="Ig"/>
    <property type="match status" value="1"/>
</dbReference>
<comment type="caution">
    <text evidence="3">The sequence shown here is derived from an EMBL/GenBank/DDBJ whole genome shotgun (WGS) entry which is preliminary data.</text>
</comment>
<feature type="transmembrane region" description="Helical" evidence="2">
    <location>
        <begin position="107"/>
        <end position="131"/>
    </location>
</feature>
<accession>A0A7D9MEP2</accession>
<feature type="non-terminal residue" evidence="3">
    <location>
        <position position="1"/>
    </location>
</feature>